<dbReference type="STRING" id="52670.A0A2I4D7V5"/>
<evidence type="ECO:0000256" key="4">
    <source>
        <dbReference type="ARBA" id="ARBA00022691"/>
    </source>
</evidence>
<dbReference type="InterPro" id="IPR029063">
    <property type="entry name" value="SAM-dependent_MTases_sf"/>
</dbReference>
<dbReference type="OrthoDB" id="194386at2759"/>
<comment type="similarity">
    <text evidence="1">Belongs to the class I-like SAM-binding methyltransferase superfamily. EEF2KMT family.</text>
</comment>
<evidence type="ECO:0000313" key="6">
    <source>
        <dbReference type="Proteomes" id="UP000192220"/>
    </source>
</evidence>
<dbReference type="PANTHER" id="PTHR14614:SF130">
    <property type="entry name" value="PROTEIN-LYSINE N-METHYLTRANSFERASE EEF2KMT"/>
    <property type="match status" value="1"/>
</dbReference>
<protein>
    <submittedName>
        <fullName evidence="7">Protein-lysine N-methyltransferase EEF2KMT</fullName>
    </submittedName>
</protein>
<keyword evidence="6" id="KW-1185">Reference proteome</keyword>
<name>A0A2I4D7V5_AUSLI</name>
<evidence type="ECO:0000256" key="3">
    <source>
        <dbReference type="ARBA" id="ARBA00022679"/>
    </source>
</evidence>
<dbReference type="PANTHER" id="PTHR14614">
    <property type="entry name" value="HEPATOCELLULAR CARCINOMA-ASSOCIATED ANTIGEN"/>
    <property type="match status" value="1"/>
</dbReference>
<proteinExistence type="inferred from homology"/>
<dbReference type="Gene3D" id="3.40.50.150">
    <property type="entry name" value="Vaccinia Virus protein VP39"/>
    <property type="match status" value="1"/>
</dbReference>
<feature type="domain" description="FAM86 N-terminal" evidence="5">
    <location>
        <begin position="9"/>
        <end position="97"/>
    </location>
</feature>
<dbReference type="Proteomes" id="UP000192220">
    <property type="component" value="Unplaced"/>
</dbReference>
<dbReference type="Pfam" id="PF10294">
    <property type="entry name" value="Methyltransf_16"/>
    <property type="match status" value="1"/>
</dbReference>
<reference evidence="7" key="1">
    <citation type="submission" date="2025-08" db="UniProtKB">
        <authorList>
            <consortium name="RefSeq"/>
        </authorList>
    </citation>
    <scope>IDENTIFICATION</scope>
    <source>
        <strain evidence="7">Quisiro</strain>
        <tissue evidence="7">Liver</tissue>
    </source>
</reference>
<dbReference type="SUPFAM" id="SSF53335">
    <property type="entry name" value="S-adenosyl-L-methionine-dependent methyltransferases"/>
    <property type="match status" value="1"/>
</dbReference>
<accession>A0A2I4D7V5</accession>
<dbReference type="Pfam" id="PF14904">
    <property type="entry name" value="FAM86"/>
    <property type="match status" value="1"/>
</dbReference>
<evidence type="ECO:0000259" key="5">
    <source>
        <dbReference type="Pfam" id="PF14904"/>
    </source>
</evidence>
<dbReference type="InParanoid" id="A0A2I4D7V5"/>
<evidence type="ECO:0000313" key="7">
    <source>
        <dbReference type="RefSeq" id="XP_013888317.1"/>
    </source>
</evidence>
<feature type="unsure residue" description="D or N" evidence="7">
    <location>
        <position position="262"/>
    </location>
</feature>
<sequence>MAPSGAQQRLLGEFQALFFCMNRLCSFPWKLLENHLQTSESSEFLSELLEQTCLHPLCQMFPPSVRYRRLFLCELIKRQEAAACDPLDQLYDALAEVVGVQETPECYKTYFLPGGDTISLQENQVLISQGTTGLVTWEAALYLTEWVLENRQLFTGRSVLELGSGAGLTGITICRCCDPNRFTFSDCHDSVLQNLRDNVRLNGLSQRDRPVVTVDHLDWTSATEDTIRTDTVIAADVVYDPDVAQSLVQLLAHILDPQRPEDHPQVFICSTVRNQETYGGFKQSLEAAGIRHQVLSGPVSQVFHYNRLTSIELIQLFRDTQQAAAAE</sequence>
<keyword evidence="2" id="KW-0489">Methyltransferase</keyword>
<dbReference type="InterPro" id="IPR029426">
    <property type="entry name" value="FAM86_N"/>
</dbReference>
<dbReference type="GO" id="GO:0032259">
    <property type="term" value="P:methylation"/>
    <property type="evidence" value="ECO:0007669"/>
    <property type="project" value="UniProtKB-KW"/>
</dbReference>
<dbReference type="GO" id="GO:0032991">
    <property type="term" value="C:protein-containing complex"/>
    <property type="evidence" value="ECO:0007669"/>
    <property type="project" value="TreeGrafter"/>
</dbReference>
<evidence type="ECO:0000256" key="2">
    <source>
        <dbReference type="ARBA" id="ARBA00022603"/>
    </source>
</evidence>
<keyword evidence="3" id="KW-0808">Transferase</keyword>
<keyword evidence="4" id="KW-0949">S-adenosyl-L-methionine</keyword>
<dbReference type="AlphaFoldDB" id="A0A2I4D7V5"/>
<organism evidence="6 7">
    <name type="scientific">Austrofundulus limnaeus</name>
    <name type="common">Annual killifish</name>
    <dbReference type="NCBI Taxonomy" id="52670"/>
    <lineage>
        <taxon>Eukaryota</taxon>
        <taxon>Metazoa</taxon>
        <taxon>Chordata</taxon>
        <taxon>Craniata</taxon>
        <taxon>Vertebrata</taxon>
        <taxon>Euteleostomi</taxon>
        <taxon>Actinopterygii</taxon>
        <taxon>Neopterygii</taxon>
        <taxon>Teleostei</taxon>
        <taxon>Neoteleostei</taxon>
        <taxon>Acanthomorphata</taxon>
        <taxon>Ovalentaria</taxon>
        <taxon>Atherinomorphae</taxon>
        <taxon>Cyprinodontiformes</taxon>
        <taxon>Rivulidae</taxon>
        <taxon>Austrofundulus</taxon>
    </lineage>
</organism>
<dbReference type="GO" id="GO:0008168">
    <property type="term" value="F:methyltransferase activity"/>
    <property type="evidence" value="ECO:0007669"/>
    <property type="project" value="UniProtKB-KW"/>
</dbReference>
<dbReference type="InterPro" id="IPR019410">
    <property type="entry name" value="Methyltransf_16"/>
</dbReference>
<dbReference type="KEGG" id="alim:106535781"/>
<evidence type="ECO:0000256" key="1">
    <source>
        <dbReference type="ARBA" id="ARBA00005511"/>
    </source>
</evidence>
<dbReference type="RefSeq" id="XP_013888317.1">
    <property type="nucleotide sequence ID" value="XM_014032863.1"/>
</dbReference>
<gene>
    <name evidence="7" type="primary">eef2kmt</name>
</gene>